<comment type="caution">
    <text evidence="2">The sequence shown here is derived from an EMBL/GenBank/DDBJ whole genome shotgun (WGS) entry which is preliminary data.</text>
</comment>
<evidence type="ECO:0008006" key="4">
    <source>
        <dbReference type="Google" id="ProtNLM"/>
    </source>
</evidence>
<organism evidence="2 3">
    <name type="scientific">Candidatus Litorirhabdus singularis</name>
    <dbReference type="NCBI Taxonomy" id="2518993"/>
    <lineage>
        <taxon>Bacteria</taxon>
        <taxon>Pseudomonadati</taxon>
        <taxon>Pseudomonadota</taxon>
        <taxon>Gammaproteobacteria</taxon>
        <taxon>Cellvibrionales</taxon>
        <taxon>Halieaceae</taxon>
        <taxon>Candidatus Litorirhabdus</taxon>
    </lineage>
</organism>
<evidence type="ECO:0000313" key="2">
    <source>
        <dbReference type="EMBL" id="MCX2979891.1"/>
    </source>
</evidence>
<dbReference type="RefSeq" id="WP_279243879.1">
    <property type="nucleotide sequence ID" value="NZ_SHNN01000001.1"/>
</dbReference>
<reference evidence="2" key="1">
    <citation type="submission" date="2019-02" db="EMBL/GenBank/DDBJ databases">
        <authorList>
            <person name="Li S.-H."/>
        </authorList>
    </citation>
    <scope>NUCLEOTIDE SEQUENCE</scope>
    <source>
        <strain evidence="2">IMCC14734</strain>
    </source>
</reference>
<feature type="signal peptide" evidence="1">
    <location>
        <begin position="1"/>
        <end position="20"/>
    </location>
</feature>
<gene>
    <name evidence="2" type="ORF">EYC98_03330</name>
</gene>
<keyword evidence="1" id="KW-0732">Signal</keyword>
<accession>A0ABT3TDN3</accession>
<name>A0ABT3TDN3_9GAMM</name>
<evidence type="ECO:0000256" key="1">
    <source>
        <dbReference type="SAM" id="SignalP"/>
    </source>
</evidence>
<dbReference type="Proteomes" id="UP001143362">
    <property type="component" value="Unassembled WGS sequence"/>
</dbReference>
<keyword evidence="3" id="KW-1185">Reference proteome</keyword>
<proteinExistence type="predicted"/>
<evidence type="ECO:0000313" key="3">
    <source>
        <dbReference type="Proteomes" id="UP001143362"/>
    </source>
</evidence>
<dbReference type="EMBL" id="SHNN01000001">
    <property type="protein sequence ID" value="MCX2979891.1"/>
    <property type="molecule type" value="Genomic_DNA"/>
</dbReference>
<protein>
    <recommendedName>
        <fullName evidence="4">DUF4468 domain-containing protein</fullName>
    </recommendedName>
</protein>
<feature type="chain" id="PRO_5045525100" description="DUF4468 domain-containing protein" evidence="1">
    <location>
        <begin position="21"/>
        <end position="194"/>
    </location>
</feature>
<sequence>MRKFGALIALFIFVVAQANAQDSESESVSLPSEYDWQLVTHQYDAENYLKEWVREGEDIESAKWLLVKQKLELPKKQSSKKYIKSIFRIARSACTDVLYNGPEKFPLDSGGNAYVGRVMCAQIVGKPYGAFTDMSVLVEGKTAYIFTSEIRMPSSPKAGILSFDPGSDAEIEMFMQQISTSAGLVRMNAGLLAE</sequence>